<protein>
    <submittedName>
        <fullName evidence="1">Uncharacterized protein</fullName>
    </submittedName>
</protein>
<comment type="caution">
    <text evidence="1">The sequence shown here is derived from an EMBL/GenBank/DDBJ whole genome shotgun (WGS) entry which is preliminary data.</text>
</comment>
<evidence type="ECO:0000313" key="1">
    <source>
        <dbReference type="EMBL" id="MDH6063289.1"/>
    </source>
</evidence>
<accession>A0AA43GWZ7</accession>
<name>A0AA43GWZ7_9CYAN</name>
<gene>
    <name evidence="1" type="ORF">NWP23_05745</name>
</gene>
<dbReference type="AlphaFoldDB" id="A0AA43GWZ7"/>
<reference evidence="1 2" key="1">
    <citation type="journal article" date="2023" name="J. Phycol.">
        <title>Chrysosporum ovalisporum is synonymous with the true-branching cyanobacterium Umezakia natans (Nostocales/Aphanizomenonaceae).</title>
        <authorList>
            <person name="McGregor G.B."/>
            <person name="Sendall B.C."/>
            <person name="Niiyama Y."/>
            <person name="Tuji A."/>
            <person name="Willis A."/>
        </authorList>
    </citation>
    <scope>NUCLEOTIDE SEQUENCE [LARGE SCALE GENOMIC DNA]</scope>
    <source>
        <strain evidence="1 2">FSS-62</strain>
    </source>
</reference>
<dbReference type="RefSeq" id="WP_280649952.1">
    <property type="nucleotide sequence ID" value="NZ_JANQDL010000040.1"/>
</dbReference>
<dbReference type="EMBL" id="JANQDL010000040">
    <property type="protein sequence ID" value="MDH6063289.1"/>
    <property type="molecule type" value="Genomic_DNA"/>
</dbReference>
<sequence length="57" mass="6793">MQNFPRFVGWDKQYFPSTRQLKNKAFIQVNLSSKDIYAFCRKAIETAESSTKEWDLE</sequence>
<proteinExistence type="predicted"/>
<dbReference type="GeneID" id="83684323"/>
<evidence type="ECO:0000313" key="2">
    <source>
        <dbReference type="Proteomes" id="UP001159370"/>
    </source>
</evidence>
<organism evidence="1 2">
    <name type="scientific">Umezakia ovalisporum FSS-62</name>
    <dbReference type="NCBI Taxonomy" id="2971776"/>
    <lineage>
        <taxon>Bacteria</taxon>
        <taxon>Bacillati</taxon>
        <taxon>Cyanobacteriota</taxon>
        <taxon>Cyanophyceae</taxon>
        <taxon>Nostocales</taxon>
        <taxon>Nodulariaceae</taxon>
        <taxon>Umezakia</taxon>
    </lineage>
</organism>
<dbReference type="Proteomes" id="UP001159370">
    <property type="component" value="Unassembled WGS sequence"/>
</dbReference>